<gene>
    <name evidence="5" type="ORF">C5L23_000495</name>
</gene>
<feature type="binding site" evidence="4">
    <location>
        <position position="93"/>
    </location>
    <ligand>
        <name>Mg(2+)</name>
        <dbReference type="ChEBI" id="CHEBI:18420"/>
        <label>2</label>
    </ligand>
</feature>
<dbReference type="EMBL" id="PUFI01000014">
    <property type="protein sequence ID" value="TDG68189.1"/>
    <property type="molecule type" value="Genomic_DNA"/>
</dbReference>
<proteinExistence type="predicted"/>
<dbReference type="Proteomes" id="UP000295681">
    <property type="component" value="Unassembled WGS sequence"/>
</dbReference>
<evidence type="ECO:0000256" key="4">
    <source>
        <dbReference type="PIRSR" id="PIRSR600760-2"/>
    </source>
</evidence>
<protein>
    <recommendedName>
        <fullName evidence="7">Inositol monophosphatase family protein</fullName>
    </recommendedName>
</protein>
<comment type="caution">
    <text evidence="5">The sequence shown here is derived from an EMBL/GenBank/DDBJ whole genome shotgun (WGS) entry which is preliminary data.</text>
</comment>
<dbReference type="AlphaFoldDB" id="A0A4R5N8D0"/>
<name>A0A4R5N8D0_9LACO</name>
<dbReference type="PANTHER" id="PTHR20854">
    <property type="entry name" value="INOSITOL MONOPHOSPHATASE"/>
    <property type="match status" value="1"/>
</dbReference>
<dbReference type="PROSITE" id="PS00629">
    <property type="entry name" value="IMP_1"/>
    <property type="match status" value="1"/>
</dbReference>
<keyword evidence="1 4" id="KW-0479">Metal-binding</keyword>
<dbReference type="Gene3D" id="3.40.190.80">
    <property type="match status" value="1"/>
</dbReference>
<feature type="binding site" evidence="4">
    <location>
        <position position="73"/>
    </location>
    <ligand>
        <name>Mg(2+)</name>
        <dbReference type="ChEBI" id="CHEBI:18420"/>
        <label>1</label>
        <note>catalytic</note>
    </ligand>
</feature>
<evidence type="ECO:0000256" key="1">
    <source>
        <dbReference type="ARBA" id="ARBA00022723"/>
    </source>
</evidence>
<feature type="binding site" evidence="4">
    <location>
        <position position="213"/>
    </location>
    <ligand>
        <name>Mg(2+)</name>
        <dbReference type="ChEBI" id="CHEBI:18420"/>
        <label>1</label>
        <note>catalytic</note>
    </ligand>
</feature>
<accession>A0A4R5N8D0</accession>
<dbReference type="PANTHER" id="PTHR20854:SF4">
    <property type="entry name" value="INOSITOL-1-MONOPHOSPHATASE-RELATED"/>
    <property type="match status" value="1"/>
</dbReference>
<keyword evidence="2" id="KW-0378">Hydrolase</keyword>
<dbReference type="Pfam" id="PF00459">
    <property type="entry name" value="Inositol_P"/>
    <property type="match status" value="1"/>
</dbReference>
<keyword evidence="3 4" id="KW-0460">Magnesium</keyword>
<dbReference type="PRINTS" id="PR00377">
    <property type="entry name" value="IMPHPHTASES"/>
</dbReference>
<dbReference type="InterPro" id="IPR000760">
    <property type="entry name" value="Inositol_monophosphatase-like"/>
</dbReference>
<evidence type="ECO:0000256" key="3">
    <source>
        <dbReference type="ARBA" id="ARBA00022842"/>
    </source>
</evidence>
<organism evidence="5 6">
    <name type="scientific">Leuconostoc fallax</name>
    <dbReference type="NCBI Taxonomy" id="1251"/>
    <lineage>
        <taxon>Bacteria</taxon>
        <taxon>Bacillati</taxon>
        <taxon>Bacillota</taxon>
        <taxon>Bacilli</taxon>
        <taxon>Lactobacillales</taxon>
        <taxon>Lactobacillaceae</taxon>
        <taxon>Leuconostoc</taxon>
    </lineage>
</organism>
<reference evidence="5 6" key="1">
    <citation type="journal article" date="2019" name="Appl. Microbiol. Biotechnol.">
        <title>Uncovering carbohydrate metabolism through a genotype-phenotype association study of 56 lactic acid bacteria genomes.</title>
        <authorList>
            <person name="Buron-Moles G."/>
            <person name="Chailyan A."/>
            <person name="Dolejs I."/>
            <person name="Forster J."/>
            <person name="Miks M.H."/>
        </authorList>
    </citation>
    <scope>NUCLEOTIDE SEQUENCE [LARGE SCALE GENOMIC DNA]</scope>
    <source>
        <strain evidence="5 6">ATCC 700006</strain>
    </source>
</reference>
<dbReference type="GO" id="GO:0007165">
    <property type="term" value="P:signal transduction"/>
    <property type="evidence" value="ECO:0007669"/>
    <property type="project" value="TreeGrafter"/>
</dbReference>
<keyword evidence="6" id="KW-1185">Reference proteome</keyword>
<dbReference type="GO" id="GO:0008934">
    <property type="term" value="F:inositol monophosphate 1-phosphatase activity"/>
    <property type="evidence" value="ECO:0007669"/>
    <property type="project" value="TreeGrafter"/>
</dbReference>
<evidence type="ECO:0000313" key="5">
    <source>
        <dbReference type="EMBL" id="TDG68189.1"/>
    </source>
</evidence>
<evidence type="ECO:0008006" key="7">
    <source>
        <dbReference type="Google" id="ProtNLM"/>
    </source>
</evidence>
<dbReference type="CDD" id="cd01637">
    <property type="entry name" value="IMPase_like"/>
    <property type="match status" value="1"/>
</dbReference>
<dbReference type="InterPro" id="IPR020583">
    <property type="entry name" value="Inositol_monoP_metal-BS"/>
</dbReference>
<comment type="cofactor">
    <cofactor evidence="4">
        <name>Mg(2+)</name>
        <dbReference type="ChEBI" id="CHEBI:18420"/>
    </cofactor>
</comment>
<feature type="binding site" evidence="4">
    <location>
        <position position="94"/>
    </location>
    <ligand>
        <name>Mg(2+)</name>
        <dbReference type="ChEBI" id="CHEBI:18420"/>
        <label>1</label>
        <note>catalytic</note>
    </ligand>
</feature>
<evidence type="ECO:0000256" key="2">
    <source>
        <dbReference type="ARBA" id="ARBA00022801"/>
    </source>
</evidence>
<dbReference type="RefSeq" id="WP_133264424.1">
    <property type="nucleotide sequence ID" value="NZ_JAGYGP010000001.1"/>
</dbReference>
<dbReference type="Gene3D" id="3.30.540.10">
    <property type="entry name" value="Fructose-1,6-Bisphosphatase, subunit A, domain 1"/>
    <property type="match status" value="1"/>
</dbReference>
<dbReference type="GO" id="GO:0006020">
    <property type="term" value="P:inositol metabolic process"/>
    <property type="evidence" value="ECO:0007669"/>
    <property type="project" value="TreeGrafter"/>
</dbReference>
<dbReference type="GO" id="GO:0046872">
    <property type="term" value="F:metal ion binding"/>
    <property type="evidence" value="ECO:0007669"/>
    <property type="project" value="UniProtKB-KW"/>
</dbReference>
<dbReference type="STRING" id="907931.GCA_000165675_00825"/>
<evidence type="ECO:0000313" key="6">
    <source>
        <dbReference type="Proteomes" id="UP000295681"/>
    </source>
</evidence>
<sequence>MSFQQFEIQEIDQTVMLWLDELRTQTITAMNQQLDVDVKSDASDLVTNVDRNNERIIVEKIRSFDAGAVIVSEEGYGDRPTNMAGHVWFVDPIDGTMNFVKQREDFAIMIALYVDGEPILGWILDVMGNVVYHGGPQIGVYSNQLRMTNPVDTQLENGIILLSGKRLLYNMFGYDTIAKHALGYRVIGAAGPSFIRVIRGQSVGYSSKMMPWDFAAGNVLARTLDLLVTNLDGSPLDMLKSNVVLVATHQTHRKIMTLRKS</sequence>
<feature type="binding site" evidence="4">
    <location>
        <position position="91"/>
    </location>
    <ligand>
        <name>Mg(2+)</name>
        <dbReference type="ChEBI" id="CHEBI:18420"/>
        <label>1</label>
        <note>catalytic</note>
    </ligand>
</feature>
<dbReference type="SUPFAM" id="SSF56655">
    <property type="entry name" value="Carbohydrate phosphatase"/>
    <property type="match status" value="1"/>
</dbReference>